<gene>
    <name evidence="1" type="ORF">ABUK86_31605</name>
</gene>
<comment type="caution">
    <text evidence="1">The sequence shown here is derived from an EMBL/GenBank/DDBJ whole genome shotgun (WGS) entry which is preliminary data.</text>
</comment>
<reference evidence="1 2" key="1">
    <citation type="submission" date="2024-06" db="EMBL/GenBank/DDBJ databases">
        <authorList>
            <person name="Bataeva Y.V."/>
            <person name="Grigorian L.N."/>
            <person name="Solomentsev V.I."/>
        </authorList>
    </citation>
    <scope>NUCLEOTIDE SEQUENCE [LARGE SCALE GENOMIC DNA]</scope>
    <source>
        <strain evidence="2">SCPM-O-B-12605 (RCAM04882)</strain>
    </source>
</reference>
<evidence type="ECO:0000313" key="2">
    <source>
        <dbReference type="Proteomes" id="UP001432401"/>
    </source>
</evidence>
<protein>
    <submittedName>
        <fullName evidence="1">Uncharacterized protein</fullName>
    </submittedName>
</protein>
<proteinExistence type="predicted"/>
<accession>A0ABV2A670</accession>
<dbReference type="Proteomes" id="UP001432401">
    <property type="component" value="Unassembled WGS sequence"/>
</dbReference>
<keyword evidence="2" id="KW-1185">Reference proteome</keyword>
<dbReference type="RefSeq" id="WP_352987164.1">
    <property type="nucleotide sequence ID" value="NZ_JBEQNA010000024.1"/>
</dbReference>
<organism evidence="1 2">
    <name type="scientific">Nocardiopsis tropica</name>
    <dbReference type="NCBI Taxonomy" id="109330"/>
    <lineage>
        <taxon>Bacteria</taxon>
        <taxon>Bacillati</taxon>
        <taxon>Actinomycetota</taxon>
        <taxon>Actinomycetes</taxon>
        <taxon>Streptosporangiales</taxon>
        <taxon>Nocardiopsidaceae</taxon>
        <taxon>Nocardiopsis</taxon>
    </lineage>
</organism>
<name>A0ABV2A670_9ACTN</name>
<sequence>MSDHRTQVRPVPVPDWVLHRPLCSCGWGGDIVRTRHLADDQVTEHLAEHPEAAAQAALF</sequence>
<evidence type="ECO:0000313" key="1">
    <source>
        <dbReference type="EMBL" id="MES0838350.1"/>
    </source>
</evidence>
<dbReference type="EMBL" id="JBEQNB010000028">
    <property type="protein sequence ID" value="MES0838350.1"/>
    <property type="molecule type" value="Genomic_DNA"/>
</dbReference>